<name>A0A382J7U1_9ZZZZ</name>
<evidence type="ECO:0000313" key="2">
    <source>
        <dbReference type="EMBL" id="SVC08254.1"/>
    </source>
</evidence>
<proteinExistence type="predicted"/>
<feature type="region of interest" description="Disordered" evidence="1">
    <location>
        <begin position="1"/>
        <end position="21"/>
    </location>
</feature>
<feature type="compositionally biased region" description="Basic residues" evidence="1">
    <location>
        <begin position="1"/>
        <end position="18"/>
    </location>
</feature>
<gene>
    <name evidence="2" type="ORF">METZ01_LOCUS261108</name>
</gene>
<sequence length="86" mass="10051">MKPTKRTRAVKKPRKVTVKKAYDGKSPMGKLQKLKYRINDAYRDGRDTDKSDKNWVMEQINDLKNGGWLSATKMKVANEMWNKYNG</sequence>
<dbReference type="EMBL" id="UINC01072536">
    <property type="protein sequence ID" value="SVC08254.1"/>
    <property type="molecule type" value="Genomic_DNA"/>
</dbReference>
<protein>
    <submittedName>
        <fullName evidence="2">Uncharacterized protein</fullName>
    </submittedName>
</protein>
<evidence type="ECO:0000256" key="1">
    <source>
        <dbReference type="SAM" id="MobiDB-lite"/>
    </source>
</evidence>
<dbReference type="AlphaFoldDB" id="A0A382J7U1"/>
<reference evidence="2" key="1">
    <citation type="submission" date="2018-05" db="EMBL/GenBank/DDBJ databases">
        <authorList>
            <person name="Lanie J.A."/>
            <person name="Ng W.-L."/>
            <person name="Kazmierczak K.M."/>
            <person name="Andrzejewski T.M."/>
            <person name="Davidsen T.M."/>
            <person name="Wayne K.J."/>
            <person name="Tettelin H."/>
            <person name="Glass J.I."/>
            <person name="Rusch D."/>
            <person name="Podicherti R."/>
            <person name="Tsui H.-C.T."/>
            <person name="Winkler M.E."/>
        </authorList>
    </citation>
    <scope>NUCLEOTIDE SEQUENCE</scope>
</reference>
<accession>A0A382J7U1</accession>
<organism evidence="2">
    <name type="scientific">marine metagenome</name>
    <dbReference type="NCBI Taxonomy" id="408172"/>
    <lineage>
        <taxon>unclassified sequences</taxon>
        <taxon>metagenomes</taxon>
        <taxon>ecological metagenomes</taxon>
    </lineage>
</organism>